<proteinExistence type="inferred from homology"/>
<keyword evidence="6" id="KW-0325">Glycoprotein</keyword>
<dbReference type="GO" id="GO:0004185">
    <property type="term" value="F:serine-type carboxypeptidase activity"/>
    <property type="evidence" value="ECO:0007669"/>
    <property type="project" value="InterPro"/>
</dbReference>
<dbReference type="InterPro" id="IPR001563">
    <property type="entry name" value="Peptidase_S10"/>
</dbReference>
<evidence type="ECO:0000256" key="5">
    <source>
        <dbReference type="ARBA" id="ARBA00022801"/>
    </source>
</evidence>
<sequence>MNRMAARIVRVVIFVWLQVVNCEGEVRIHGLQNNAQTHCTNESEYDGDMIFYLGKGISATKLAEMRNKSKVCLPPPCSDLEAYSGFINADRPASPSYFFFLHIKSQEDSDKKPLLLWLQGGPGKSSLFGQFLENGPLGITATGDLFYRKHTILNEMNIIYLDQPSGTGYSYNDGKNYTRTLEQASRHIMRFMLRFLRIFPEYIGRDFYVAGESYGARFAIGVAKELLKKENSTVPLNLKGVMLGVGFLFPLLDIIDSTDYLCSSGLLDGNGRKSFAEQFQKIKVLVQKKDYTTAAVLLSQTVMNIGSMRKPTLFQTLTGFMHHGSIARANRNEEIAAYYSYANSPSFKRKIHVNSSRVLDGTRPQVVKALVLNDLFQDHRDFVEYVFNRTHVLFYTGQFDAVFPEMNVERSFRKLRWRGSEQFSQAERVFWHRENNRSLELFGYERTAGALMYANVLFGGHYVSLDRSFAVNDLYRRFLAFRDKPAPTTTEMTAC</sequence>
<evidence type="ECO:0000313" key="8">
    <source>
        <dbReference type="EMBL" id="JAP79072.1"/>
    </source>
</evidence>
<accession>A0A131YKP3</accession>
<evidence type="ECO:0000256" key="4">
    <source>
        <dbReference type="ARBA" id="ARBA00022729"/>
    </source>
</evidence>
<evidence type="ECO:0000256" key="6">
    <source>
        <dbReference type="ARBA" id="ARBA00023180"/>
    </source>
</evidence>
<dbReference type="GO" id="GO:0006508">
    <property type="term" value="P:proteolysis"/>
    <property type="evidence" value="ECO:0007669"/>
    <property type="project" value="UniProtKB-KW"/>
</dbReference>
<dbReference type="AlphaFoldDB" id="A0A131YKP3"/>
<dbReference type="EMBL" id="GEDV01009485">
    <property type="protein sequence ID" value="JAP79072.1"/>
    <property type="molecule type" value="Transcribed_RNA"/>
</dbReference>
<dbReference type="Gene3D" id="3.40.50.1820">
    <property type="entry name" value="alpha/beta hydrolase"/>
    <property type="match status" value="1"/>
</dbReference>
<feature type="chain" id="PRO_5007285394" evidence="7">
    <location>
        <begin position="23"/>
        <end position="495"/>
    </location>
</feature>
<comment type="similarity">
    <text evidence="1">Belongs to the peptidase S10 family.</text>
</comment>
<organism evidence="8">
    <name type="scientific">Rhipicephalus appendiculatus</name>
    <name type="common">Brown ear tick</name>
    <dbReference type="NCBI Taxonomy" id="34631"/>
    <lineage>
        <taxon>Eukaryota</taxon>
        <taxon>Metazoa</taxon>
        <taxon>Ecdysozoa</taxon>
        <taxon>Arthropoda</taxon>
        <taxon>Chelicerata</taxon>
        <taxon>Arachnida</taxon>
        <taxon>Acari</taxon>
        <taxon>Parasitiformes</taxon>
        <taxon>Ixodida</taxon>
        <taxon>Ixodoidea</taxon>
        <taxon>Ixodidae</taxon>
        <taxon>Rhipicephalinae</taxon>
        <taxon>Rhipicephalus</taxon>
        <taxon>Rhipicephalus</taxon>
    </lineage>
</organism>
<dbReference type="PRINTS" id="PR00724">
    <property type="entry name" value="CRBOXYPTASEC"/>
</dbReference>
<evidence type="ECO:0000256" key="7">
    <source>
        <dbReference type="SAM" id="SignalP"/>
    </source>
</evidence>
<dbReference type="InterPro" id="IPR029058">
    <property type="entry name" value="AB_hydrolase_fold"/>
</dbReference>
<evidence type="ECO:0000256" key="1">
    <source>
        <dbReference type="ARBA" id="ARBA00009431"/>
    </source>
</evidence>
<protein>
    <submittedName>
        <fullName evidence="8">Tick serine protease</fullName>
    </submittedName>
</protein>
<dbReference type="PANTHER" id="PTHR11802">
    <property type="entry name" value="SERINE PROTEASE FAMILY S10 SERINE CARBOXYPEPTIDASE"/>
    <property type="match status" value="1"/>
</dbReference>
<keyword evidence="2" id="KW-0121">Carboxypeptidase</keyword>
<keyword evidence="5" id="KW-0378">Hydrolase</keyword>
<evidence type="ECO:0000256" key="2">
    <source>
        <dbReference type="ARBA" id="ARBA00022645"/>
    </source>
</evidence>
<dbReference type="Pfam" id="PF00450">
    <property type="entry name" value="Peptidase_S10"/>
    <property type="match status" value="1"/>
</dbReference>
<evidence type="ECO:0000256" key="3">
    <source>
        <dbReference type="ARBA" id="ARBA00022670"/>
    </source>
</evidence>
<keyword evidence="3 8" id="KW-0645">Protease</keyword>
<keyword evidence="4 7" id="KW-0732">Signal</keyword>
<dbReference type="PANTHER" id="PTHR11802:SF472">
    <property type="entry name" value="SERINE CARBOXYPEPTIDASE CPVL-RELATED"/>
    <property type="match status" value="1"/>
</dbReference>
<dbReference type="SUPFAM" id="SSF53474">
    <property type="entry name" value="alpha/beta-Hydrolases"/>
    <property type="match status" value="1"/>
</dbReference>
<name>A0A131YKP3_RHIAP</name>
<reference evidence="8" key="1">
    <citation type="journal article" date="2016" name="Ticks Tick Borne Dis.">
        <title>De novo assembly and annotation of the salivary gland transcriptome of Rhipicephalus appendiculatus male and female ticks during blood feeding.</title>
        <authorList>
            <person name="de Castro M.H."/>
            <person name="de Klerk D."/>
            <person name="Pienaar R."/>
            <person name="Latif A.A."/>
            <person name="Rees D.J."/>
            <person name="Mans B.J."/>
        </authorList>
    </citation>
    <scope>NUCLEOTIDE SEQUENCE</scope>
    <source>
        <tissue evidence="8">Salivary glands</tissue>
    </source>
</reference>
<feature type="signal peptide" evidence="7">
    <location>
        <begin position="1"/>
        <end position="22"/>
    </location>
</feature>